<reference evidence="28" key="1">
    <citation type="journal article" date="2006" name="PLoS Biol.">
        <title>Macronuclear genome sequence of the ciliate Tetrahymena thermophila, a model eukaryote.</title>
        <authorList>
            <person name="Eisen J.A."/>
            <person name="Coyne R.S."/>
            <person name="Wu M."/>
            <person name="Wu D."/>
            <person name="Thiagarajan M."/>
            <person name="Wortman J.R."/>
            <person name="Badger J.H."/>
            <person name="Ren Q."/>
            <person name="Amedeo P."/>
            <person name="Jones K.M."/>
            <person name="Tallon L.J."/>
            <person name="Delcher A.L."/>
            <person name="Salzberg S.L."/>
            <person name="Silva J.C."/>
            <person name="Haas B.J."/>
            <person name="Majoros W.H."/>
            <person name="Farzad M."/>
            <person name="Carlton J.M."/>
            <person name="Smith R.K. Jr."/>
            <person name="Garg J."/>
            <person name="Pearlman R.E."/>
            <person name="Karrer K.M."/>
            <person name="Sun L."/>
            <person name="Manning G."/>
            <person name="Elde N.C."/>
            <person name="Turkewitz A.P."/>
            <person name="Asai D.J."/>
            <person name="Wilkes D.E."/>
            <person name="Wang Y."/>
            <person name="Cai H."/>
            <person name="Collins K."/>
            <person name="Stewart B.A."/>
            <person name="Lee S.R."/>
            <person name="Wilamowska K."/>
            <person name="Weinberg Z."/>
            <person name="Ruzzo W.L."/>
            <person name="Wloga D."/>
            <person name="Gaertig J."/>
            <person name="Frankel J."/>
            <person name="Tsao C.-C."/>
            <person name="Gorovsky M.A."/>
            <person name="Keeling P.J."/>
            <person name="Waller R.F."/>
            <person name="Patron N.J."/>
            <person name="Cherry J.M."/>
            <person name="Stover N.A."/>
            <person name="Krieger C.J."/>
            <person name="del Toro C."/>
            <person name="Ryder H.F."/>
            <person name="Williamson S.C."/>
            <person name="Barbeau R.A."/>
            <person name="Hamilton E.P."/>
            <person name="Orias E."/>
        </authorList>
    </citation>
    <scope>NUCLEOTIDE SEQUENCE [LARGE SCALE GENOMIC DNA]</scope>
    <source>
        <strain evidence="28">SB210</strain>
    </source>
</reference>
<feature type="domain" description="Dynein heavy chain AAA module D4" evidence="21">
    <location>
        <begin position="2417"/>
        <end position="2678"/>
    </location>
</feature>
<dbReference type="GO" id="GO:0005858">
    <property type="term" value="C:axonemal dynein complex"/>
    <property type="evidence" value="ECO:0007669"/>
    <property type="project" value="UniProtKB-ARBA"/>
</dbReference>
<keyword evidence="9" id="KW-0243">Dynein</keyword>
<dbReference type="FunFam" id="1.10.8.710:FF:000004">
    <property type="entry name" value="Dynein axonemal heavy chain 6"/>
    <property type="match status" value="1"/>
</dbReference>
<dbReference type="RefSeq" id="XP_001031526.2">
    <property type="nucleotide sequence ID" value="XM_001031526.2"/>
</dbReference>
<dbReference type="Pfam" id="PF08393">
    <property type="entry name" value="DHC_N2"/>
    <property type="match status" value="1"/>
</dbReference>
<dbReference type="GO" id="GO:0005874">
    <property type="term" value="C:microtubule"/>
    <property type="evidence" value="ECO:0007669"/>
    <property type="project" value="UniProtKB-KW"/>
</dbReference>
<dbReference type="PANTHER" id="PTHR22878">
    <property type="entry name" value="DYNEIN HEAVY CHAIN 6, AXONEMAL-LIKE-RELATED"/>
    <property type="match status" value="1"/>
</dbReference>
<dbReference type="InterPro" id="IPR041589">
    <property type="entry name" value="DNAH3_AAA_lid_1"/>
</dbReference>
<dbReference type="FunFam" id="1.20.920.20:FF:000013">
    <property type="entry name" value="Dynein Heavy Chain"/>
    <property type="match status" value="1"/>
</dbReference>
<feature type="coiled-coil region" evidence="15">
    <location>
        <begin position="2741"/>
        <end position="2794"/>
    </location>
</feature>
<dbReference type="PANTHER" id="PTHR22878:SF68">
    <property type="entry name" value="DYNEIN HEAVY CHAIN 6, AXONEMAL-LIKE"/>
    <property type="match status" value="1"/>
</dbReference>
<evidence type="ECO:0000256" key="5">
    <source>
        <dbReference type="ARBA" id="ARBA00022701"/>
    </source>
</evidence>
<dbReference type="FunFam" id="1.20.58.1120:FF:000001">
    <property type="entry name" value="dynein heavy chain 2, axonemal"/>
    <property type="match status" value="1"/>
</dbReference>
<proteinExistence type="inferred from homology"/>
<evidence type="ECO:0000259" key="17">
    <source>
        <dbReference type="Pfam" id="PF03028"/>
    </source>
</evidence>
<feature type="compositionally biased region" description="Basic and acidic residues" evidence="16">
    <location>
        <begin position="18"/>
        <end position="28"/>
    </location>
</feature>
<dbReference type="EMBL" id="GG662544">
    <property type="protein sequence ID" value="EAR83863.2"/>
    <property type="molecule type" value="Genomic_DNA"/>
</dbReference>
<dbReference type="InterPro" id="IPR035699">
    <property type="entry name" value="AAA_6"/>
</dbReference>
<dbReference type="Gene3D" id="1.10.8.720">
    <property type="entry name" value="Region D6 of dynein motor"/>
    <property type="match status" value="1"/>
</dbReference>
<dbReference type="Pfam" id="PF03028">
    <property type="entry name" value="Dynein_heavy"/>
    <property type="match status" value="1"/>
</dbReference>
<feature type="domain" description="Dynein heavy chain linker" evidence="18">
    <location>
        <begin position="903"/>
        <end position="1302"/>
    </location>
</feature>
<dbReference type="Gene3D" id="1.20.140.100">
    <property type="entry name" value="Dynein heavy chain, N-terminal domain 2"/>
    <property type="match status" value="1"/>
</dbReference>
<dbReference type="InterPro" id="IPR035706">
    <property type="entry name" value="AAA_9"/>
</dbReference>
<feature type="domain" description="Dynein heavy chain AAA 5 extension" evidence="23">
    <location>
        <begin position="1923"/>
        <end position="2052"/>
    </location>
</feature>
<dbReference type="Pfam" id="PF17857">
    <property type="entry name" value="AAA_lid_1"/>
    <property type="match status" value="1"/>
</dbReference>
<feature type="coiled-coil region" evidence="15">
    <location>
        <begin position="1181"/>
        <end position="1208"/>
    </location>
</feature>
<dbReference type="Gene3D" id="3.40.50.300">
    <property type="entry name" value="P-loop containing nucleotide triphosphate hydrolases"/>
    <property type="match status" value="5"/>
</dbReference>
<evidence type="ECO:0000259" key="23">
    <source>
        <dbReference type="Pfam" id="PF17852"/>
    </source>
</evidence>
<keyword evidence="10 15" id="KW-0175">Coiled coil</keyword>
<feature type="domain" description="Dynein heavy chain hydrolytic ATP-binding dynein motor region" evidence="19">
    <location>
        <begin position="1431"/>
        <end position="1757"/>
    </location>
</feature>
<gene>
    <name evidence="27" type="ORF">TTHERM_00821980</name>
</gene>
<evidence type="ECO:0000256" key="1">
    <source>
        <dbReference type="ARBA" id="ARBA00004230"/>
    </source>
</evidence>
<keyword evidence="14" id="KW-0966">Cell projection</keyword>
<feature type="coiled-coil region" evidence="15">
    <location>
        <begin position="2928"/>
        <end position="2993"/>
    </location>
</feature>
<evidence type="ECO:0000256" key="14">
    <source>
        <dbReference type="ARBA" id="ARBA00023273"/>
    </source>
</evidence>
<evidence type="ECO:0000256" key="9">
    <source>
        <dbReference type="ARBA" id="ARBA00023017"/>
    </source>
</evidence>
<dbReference type="FunFam" id="3.40.50.300:FF:000362">
    <property type="entry name" value="Dynein, axonemal, heavy chain 6"/>
    <property type="match status" value="1"/>
</dbReference>
<keyword evidence="7" id="KW-0067">ATP-binding</keyword>
<keyword evidence="8" id="KW-0282">Flagellum</keyword>
<dbReference type="InterPro" id="IPR027417">
    <property type="entry name" value="P-loop_NTPase"/>
</dbReference>
<keyword evidence="13" id="KW-0206">Cytoskeleton</keyword>
<evidence type="ECO:0000259" key="22">
    <source>
        <dbReference type="Pfam" id="PF12781"/>
    </source>
</evidence>
<dbReference type="GO" id="GO:0051959">
    <property type="term" value="F:dynein light intermediate chain binding"/>
    <property type="evidence" value="ECO:0007669"/>
    <property type="project" value="InterPro"/>
</dbReference>
<dbReference type="FunFam" id="3.40.50.300:FF:002141">
    <property type="entry name" value="Dynein heavy chain"/>
    <property type="match status" value="1"/>
</dbReference>
<dbReference type="Gene3D" id="1.20.920.30">
    <property type="match status" value="1"/>
</dbReference>
<dbReference type="SUPFAM" id="SSF52540">
    <property type="entry name" value="P-loop containing nucleoside triphosphate hydrolases"/>
    <property type="match status" value="4"/>
</dbReference>
<protein>
    <submittedName>
        <fullName evidence="27">Dynein heavy chain 1, axonemal protein</fullName>
    </submittedName>
</protein>
<dbReference type="InterPro" id="IPR043160">
    <property type="entry name" value="Dynein_C_barrel"/>
</dbReference>
<feature type="domain" description="Dynein heavy chain 3 AAA+ lid" evidence="24">
    <location>
        <begin position="2269"/>
        <end position="2349"/>
    </location>
</feature>
<dbReference type="InterPro" id="IPR042219">
    <property type="entry name" value="AAA_lid_11_sf"/>
</dbReference>
<dbReference type="InterPro" id="IPR004273">
    <property type="entry name" value="Dynein_heavy_D6_P-loop"/>
</dbReference>
<dbReference type="GO" id="GO:0045505">
    <property type="term" value="F:dynein intermediate chain binding"/>
    <property type="evidence" value="ECO:0007669"/>
    <property type="project" value="InterPro"/>
</dbReference>
<dbReference type="InterPro" id="IPR026983">
    <property type="entry name" value="DHC"/>
</dbReference>
<feature type="domain" description="Dynein heavy chain coiled coil stalk" evidence="20">
    <location>
        <begin position="2692"/>
        <end position="3048"/>
    </location>
</feature>
<evidence type="ECO:0000259" key="19">
    <source>
        <dbReference type="Pfam" id="PF12774"/>
    </source>
</evidence>
<feature type="region of interest" description="Disordered" evidence="16">
    <location>
        <begin position="15"/>
        <end position="61"/>
    </location>
</feature>
<dbReference type="GO" id="GO:0005524">
    <property type="term" value="F:ATP binding"/>
    <property type="evidence" value="ECO:0007669"/>
    <property type="project" value="UniProtKB-KW"/>
</dbReference>
<evidence type="ECO:0000256" key="13">
    <source>
        <dbReference type="ARBA" id="ARBA00023212"/>
    </source>
</evidence>
<dbReference type="Gene3D" id="1.20.920.20">
    <property type="match status" value="1"/>
</dbReference>
<evidence type="ECO:0000313" key="27">
    <source>
        <dbReference type="EMBL" id="EAR83863.2"/>
    </source>
</evidence>
<evidence type="ECO:0000259" key="24">
    <source>
        <dbReference type="Pfam" id="PF17857"/>
    </source>
</evidence>
<dbReference type="Gene3D" id="3.20.180.20">
    <property type="entry name" value="Dynein heavy chain, N-terminal domain 2"/>
    <property type="match status" value="1"/>
</dbReference>
<comment type="similarity">
    <text evidence="3">Belongs to the dynein heavy chain family.</text>
</comment>
<dbReference type="InterPro" id="IPR042228">
    <property type="entry name" value="Dynein_linker_3"/>
</dbReference>
<feature type="domain" description="Dynein heavy chain region D6 P-loop" evidence="17">
    <location>
        <begin position="3549"/>
        <end position="3662"/>
    </location>
</feature>
<evidence type="ECO:0000256" key="6">
    <source>
        <dbReference type="ARBA" id="ARBA00022741"/>
    </source>
</evidence>
<keyword evidence="6" id="KW-0547">Nucleotide-binding</keyword>
<organism evidence="27 28">
    <name type="scientific">Tetrahymena thermophila (strain SB210)</name>
    <dbReference type="NCBI Taxonomy" id="312017"/>
    <lineage>
        <taxon>Eukaryota</taxon>
        <taxon>Sar</taxon>
        <taxon>Alveolata</taxon>
        <taxon>Ciliophora</taxon>
        <taxon>Intramacronucleata</taxon>
        <taxon>Oligohymenophorea</taxon>
        <taxon>Hymenostomatida</taxon>
        <taxon>Tetrahymenina</taxon>
        <taxon>Tetrahymenidae</taxon>
        <taxon>Tetrahymena</taxon>
    </lineage>
</organism>
<dbReference type="Pfam" id="PF18199">
    <property type="entry name" value="Dynein_C"/>
    <property type="match status" value="1"/>
</dbReference>
<dbReference type="KEGG" id="tet:TTHERM_00821980"/>
<keyword evidence="4" id="KW-0963">Cytoplasm</keyword>
<dbReference type="InterPro" id="IPR013602">
    <property type="entry name" value="Dynein_heavy_linker"/>
</dbReference>
<dbReference type="Proteomes" id="UP000009168">
    <property type="component" value="Unassembled WGS sequence"/>
</dbReference>
<evidence type="ECO:0000259" key="25">
    <source>
        <dbReference type="Pfam" id="PF18198"/>
    </source>
</evidence>
<dbReference type="FunFam" id="1.10.8.1220:FF:000001">
    <property type="entry name" value="Dynein axonemal heavy chain 5"/>
    <property type="match status" value="1"/>
</dbReference>
<dbReference type="OrthoDB" id="537704at2759"/>
<dbReference type="InterPro" id="IPR041466">
    <property type="entry name" value="Dynein_AAA5_ext"/>
</dbReference>
<sequence>MSHFRTKSFKVAAHKTPSKYEIEDDPNKGQDQNKISKFSKENFMSPSPKKQKFSKSPERSKPFKKYDLTKISPAPQKYVGPKKYKEYWMPQILEESGIDFDSCIVEHSYLPLKTFNNTDYDFYSNEEIFQKLQERGEMRAQAIIQREEKRFEWEEVLVISYDQEKELFTVQTEDQLNFFLNRIELIFVEEEDPFQYTQKLINAWNMRTFMDSILRYNFYLDNMPCHDMEYIDEQTERNILSLVFNKSILQQGDVTQLLEEVNQQYVRTQNKLVFNKYLSTNASDIFPTPLILPPVEEKIVPEKGKLMLERLKGAKELVVYESGVTQRFKAKVFEEIRKDFANHSIYSIKEVIQCLAKLENECQQIEGEEIFVYFFDKPQEINEFRISQDSHIDRKQDLICNKWPERLEKVFERTLQISKNKSRIVDDDKLERVMALVRYKMQDTIYNICNYSFNKLYEFLFSFVPDQVKIVNSGDVQNIYDSKTNTLQTSPRVITIESQNGMNSMASLVDYQEKPKKEFALYKIAVVSKDDTFQYSYDSNFFLEMLQGYFKNTLNKFQKIADIEFKLNSNFQFVHKTKQYVKAPQLPNQEPRRANLNETGDNRVDDENLWVWDLWVDLTQLIKKCVDPLDEYLTHFKKFENILRLNPDTYSKEFEGTEENPRDIQEIKEEIIQTLIKEEETKKLLPELIKVSIFEIDLKIISNTLAGKYKKLSNNLKDIICQRAKKLTNNIITEFQEMHFTINKQPSNIEELTDIQNFISNVPTEMEKKKVEIERILEIYDILDEFMYRLEKEAIKSKQEMQFLPKKTLQMLEKRSNLLDDIKSNFLRDQQKDQDMFRKAIDAAQKKIMTFHSYTNINQHEEVAQKATELYNELAKMIEQSRKFNTREQLFGQQMTDYSKIIQMQKDFTPYYNLWTISSKWFENIQIWLYSSWDKLDAPYCEKFVEDGFRTLGQTIRFFKEKNLSAVQKIAEKVKKEFDEFRPKVPLMVALKKQGMKDRHWDAITNKVGFEVRPDNSFNFQKVLDMGLMTHIEQCVEIGEQAAKEYTIEEMLKNMKSKWATVEFDLMTYKHLFIIRGSDEIQALLDEHLVNTQAMQFSPYKKPFEEEIIEWNNQLKLMSDILEEWIKVQLQWMYLQPIFDSKDIAKQLPHETRKFKQVDDIWKKAMIQARDKKLVIRVCSEPNLLENLRNANEKFDQIQKELNNYLEKKREKFARFYFLSNDDLLEILSQTKEPTAVQPHLKKVFENIHQIEFDDQKIIHAMFSAEKEKINFVKTVNPNHKNVEEWMGEVENMMKASVRFELFNSYQKYPDTPRTRWVVSHPGQCVLNGSQMHWTLEVEQALKQNSVKKYWDVLSSQLNDLVDLVRTKLTKQQMVTINALIVIDVHAKDVTEILWRNEITDISAFEWISQLRYYWEKENCMVKCIQTSFPYGYEYLGNTLRLVITPLTDKCYMTLMGALKLNLGGAPAGPAGTGKTESTKDLAKALAKQCVVFNCSDSMDYIMLGKFFKGLASAGAWCCFDEFNRINIEVLSVIAQQLLILFGEKAKGSSQCEFEGSIIKIQPTFCVFITMNPGYAGRTELPDNLKALFRAVAMMVPDYAMIGEIMLYSFGFKQGRDLAKKMVATFKLSSEQLSSQDHYDYGMRAVRSVINAAGLLKAAEPDMNEEQLLLRALRDVNVPKFLKDDLPLFENIILDLFPGVEKPVINYGELLDAMSKQSKVLGLQPVKPFLDKVIQLYDTIQVRHGLMLVGPTGGGKTSNYRVLQKAMTSLEKKGQAKVNTHIMNPKSITMGQLYGQFNDATHEWSDGVLAYIIRETVKDQSSDRHWIVFDGPVDAIWIESMNTVLDDNKKLCLNSGQILTLTPYMTMMFEVEDLAVASPATVSRCGMVYMEPSTMGLTPLVNSWMDFRITESFRANKLFVPKLQSLFEEYLEFCIDFIRKNCIEIVDSMNNNLAQSLMRNLNCFLVNYVDTDFKKIPAEEIEKLLDHLEQIFIFSLIWSIGCTITYEGRVKFDNYLRGLMKQNQCSFSFPQEGLVYDYQYIEKIGEFQHWKENFKDFAINDKLGYHEIMIPTADSTRNMYFTKIHLTIGQHVMSPGPTGTGKSLNLFQLLGSQMDEQFQYIALAFSAQTSANQTQDTIDSKMDKRRKGYYGPPIGKKCIIFIDDLNMPKKETYGAQPPIELIRQFIDHRGWYNRKDLQFMKLEDIILLTAMGPPGGGRTFITNRFVRHFNILAYTELDEGTIKQIFGTMSSFFLNKFEEPIKKCIQLVVDTSYNVYQRVREELLPTPSKSHYTFNLRDINKVFQGVCNASSKHVTECAQLVRLWFHENMRVYHDRLTTEEDRQYLKNLLIGYFEQFGLNQKDVLDMDRIIFGDFVQGRDSDSRPYQQVPDLNELLTKMNDFQDEYNNEVGVHSKKAMKLVMFLDACEHISRIARIIRQPLGNALLLGVGGSGRQSLSKMATFICNYKLFQIEVIKNYSMKNWREDIKEVLKIAGIENVPVTFLFVDTQIINEQMCEDLNSILNSGDVTNIYNDKDMEEIMDACKGECIKKNLQPNKMNVFTQYLARVKNNIHLVIAMSPLGEAFTTRLRRFPSFVSCSTIDWFTEWPEEALIGVGLGALREVDQELGIEEQVDSLVDMFKIIHKSVEKISIKYLNELRRHNYVTPTSYLELLQMYKQILKEKKTKQKNAILRLQNGLDKLHAANQATVELQVKLGDMKPLLEKASIETEQVMAKLSVDQKEAEEAEKLVAAEEKIAKAQQQDATDLAEKASAAVADANKILDATLQEVQKLKKDHLVEVKALPNPPKAVKVVLGGIVILNLDYIKKCGGNIITKKVEGTLNQKEEDYFETAKKFLLNDPAGLLDMLKGFDKNNINPNNIQKLEKTIMPDPDFTLSRAQTCSYAVQFLFQWVKAMYDYNKVYLETKPLRDKLDETQKILDEKTKELNEKKAKLDKIQQQIKGLEDLYNSKVQLKEQLTNQMNDCQIKLERAIKLTSGLSGEQKRWNQEILNLKDGELYLAGNSVIGAAMVAYSGPFTSHYRTELEQQWVRQLTLHSIMHTEKITMRQFLGEAVKIQQWNIAGLPKDDSSTENGIIIDQSRRWTLMIDPQTQANKFIKNLGKDHAEGLDVLKISNPQLMRTLELAIQFGKRVLLENVGRDLDPSLEPILQQQVVKVGSQLSITIGEKNLTYNPNFKLYMTTTIPNPHYPPETFVKVTIINFGITPSGLEEQMLAQIVALENPQLEQKKLDIVIKNANDKRQLLNIEDSILQELSSIKGGIEEVLKDENLIEKLQNSKKFAEEINKRVEESKITEAQIDEAREGYRPVAFSSSWLFFCILDLCLIDPMYQYSLQWFMNLFVMAVENSEVSNILEERLDNLDKFFTYSLYENICRSLFEKHKLLFSLMLTVKILQGKDLMNKEEWRYLLAGPSGDIKVPENPTQWISENSWPDIYRQIFGMNHIEAFKGIEEHFMKRPDDFKILFDSLTPQTEPLPGDWEKKLNQFEKIIVLKSFRPDKVVPAIQNWIEKIMGKKFIMAPGFDLPKCFKDSTQATPLIFVLSTGSDPVADFMRFAEEQSMLQMFESISLGQGQGVKAERMIREAVQKGTWVLLQNCHLASSWMSELERLCEELDGDNVQKTFRLWLTSMPSKDFPISVLQNGVKMTLEPPQGLRNNLLRTYNNLDSKDFEECQKPLEFRRLLFGFCLFHAIIQDRRKFGPIGWNIAYEFTNEDLTVCRRQLRMLLDEYELVPYKVLNFLGAEINYGGRVTDDKDVRLIKTILQNYVCSQALDEGYKYSKSGIYYQPKAETIDDYIRYITDLPLNPEPEAFGLHDNAEITNSQNTTRELLETILSVQPRSSSSGAKSREQQIEEIADYVQSRTPEVFNFQEIYKKYPTKYEESMNTVLVQEIIRYNRLLAIMKESLINVKKALKGLVVMSEELELLANSLFDNQVPIMWEEKGFLSLKPLSSWTQDLNDRVNFLNEWIENGTPKVFWISGFFFPQAFITGTLQNFARQEIIAVDKLSFEFKILDNLHYTDIQQKPKSGCYIYGIYLEGAKWNYKTHMIDDPQPKELYSDLPLIHLVPKENRQVPENGIYNSPLYKVVSRRGTLSTTGHSTNFVMFLELPTDKKQEVWITAGVAAFLSLRY</sequence>
<dbReference type="Gene3D" id="6.10.140.1060">
    <property type="match status" value="1"/>
</dbReference>
<evidence type="ECO:0000256" key="4">
    <source>
        <dbReference type="ARBA" id="ARBA00022490"/>
    </source>
</evidence>
<dbReference type="Gene3D" id="1.10.8.1220">
    <property type="match status" value="1"/>
</dbReference>
<feature type="domain" description="Dynein heavy chain ATP-binding dynein motor region" evidence="22">
    <location>
        <begin position="3075"/>
        <end position="3301"/>
    </location>
</feature>
<dbReference type="Pfam" id="PF18198">
    <property type="entry name" value="AAA_lid_11"/>
    <property type="match status" value="1"/>
</dbReference>
<dbReference type="Gene3D" id="1.10.472.130">
    <property type="match status" value="1"/>
</dbReference>
<dbReference type="FunFam" id="3.40.50.300:FF:000353">
    <property type="entry name" value="Dynein axonemal heavy chain 1"/>
    <property type="match status" value="1"/>
</dbReference>
<dbReference type="InterPro" id="IPR041658">
    <property type="entry name" value="AAA_lid_11"/>
</dbReference>
<dbReference type="FunFam" id="3.40.50.300:FF:000063">
    <property type="entry name" value="dynein heavy chain 6, axonemal"/>
    <property type="match status" value="1"/>
</dbReference>
<dbReference type="GO" id="GO:0031514">
    <property type="term" value="C:motile cilium"/>
    <property type="evidence" value="ECO:0007669"/>
    <property type="project" value="UniProtKB-SubCell"/>
</dbReference>
<keyword evidence="11" id="KW-0969">Cilium</keyword>
<dbReference type="InterPro" id="IPR024317">
    <property type="entry name" value="Dynein_heavy_chain_D4_dom"/>
</dbReference>
<evidence type="ECO:0000256" key="2">
    <source>
        <dbReference type="ARBA" id="ARBA00004430"/>
    </source>
</evidence>
<evidence type="ECO:0000256" key="12">
    <source>
        <dbReference type="ARBA" id="ARBA00023175"/>
    </source>
</evidence>
<evidence type="ECO:0000256" key="8">
    <source>
        <dbReference type="ARBA" id="ARBA00022846"/>
    </source>
</evidence>
<dbReference type="Pfam" id="PF12777">
    <property type="entry name" value="MT"/>
    <property type="match status" value="1"/>
</dbReference>
<dbReference type="GO" id="GO:0008569">
    <property type="term" value="F:minus-end-directed microtubule motor activity"/>
    <property type="evidence" value="ECO:0007669"/>
    <property type="project" value="InterPro"/>
</dbReference>
<evidence type="ECO:0000256" key="10">
    <source>
        <dbReference type="ARBA" id="ARBA00023054"/>
    </source>
</evidence>
<name>Q22F12_TETTS</name>
<evidence type="ECO:0000259" key="20">
    <source>
        <dbReference type="Pfam" id="PF12777"/>
    </source>
</evidence>
<dbReference type="FunFam" id="1.10.287.2620:FF:000002">
    <property type="entry name" value="Dynein heavy chain 2, axonemal"/>
    <property type="match status" value="1"/>
</dbReference>
<evidence type="ECO:0000256" key="3">
    <source>
        <dbReference type="ARBA" id="ARBA00008887"/>
    </source>
</evidence>
<dbReference type="Pfam" id="PF12775">
    <property type="entry name" value="AAA_7"/>
    <property type="match status" value="1"/>
</dbReference>
<feature type="domain" description="Dynein heavy chain AAA lid" evidence="25">
    <location>
        <begin position="3694"/>
        <end position="3832"/>
    </location>
</feature>
<comment type="subcellular location">
    <subcellularLocation>
        <location evidence="1">Cell projection</location>
        <location evidence="1">Cilium</location>
        <location evidence="1">Flagellum</location>
    </subcellularLocation>
    <subcellularLocation>
        <location evidence="2">Cytoplasm</location>
        <location evidence="2">Cytoskeleton</location>
        <location evidence="2">Cilium axoneme</location>
    </subcellularLocation>
</comment>
<dbReference type="GeneID" id="7835528"/>
<dbReference type="InterPro" id="IPR024743">
    <property type="entry name" value="Dynein_HC_stalk"/>
</dbReference>
<evidence type="ECO:0000259" key="26">
    <source>
        <dbReference type="Pfam" id="PF18199"/>
    </source>
</evidence>
<dbReference type="HOGENOM" id="CLU_000038_0_0_1"/>
<evidence type="ECO:0000256" key="16">
    <source>
        <dbReference type="SAM" id="MobiDB-lite"/>
    </source>
</evidence>
<dbReference type="Gene3D" id="3.10.490.20">
    <property type="match status" value="1"/>
</dbReference>
<dbReference type="Pfam" id="PF12780">
    <property type="entry name" value="AAA_8"/>
    <property type="match status" value="1"/>
</dbReference>
<evidence type="ECO:0000256" key="7">
    <source>
        <dbReference type="ARBA" id="ARBA00022840"/>
    </source>
</evidence>
<dbReference type="FunFam" id="3.10.490.20:FF:000005">
    <property type="entry name" value="Dynein axonemal heavy chain 6"/>
    <property type="match status" value="1"/>
</dbReference>
<dbReference type="FunFam" id="1.20.140.100:FF:000004">
    <property type="entry name" value="Dynein axonemal heavy chain 6"/>
    <property type="match status" value="1"/>
</dbReference>
<dbReference type="InterPro" id="IPR043157">
    <property type="entry name" value="Dynein_AAA1S"/>
</dbReference>
<dbReference type="FunFam" id="1.20.920.30:FF:000005">
    <property type="entry name" value="Dynein, axonemal, heavy chain 2"/>
    <property type="match status" value="1"/>
</dbReference>
<evidence type="ECO:0000256" key="15">
    <source>
        <dbReference type="SAM" id="Coils"/>
    </source>
</evidence>
<dbReference type="InterPro" id="IPR042222">
    <property type="entry name" value="Dynein_2_N"/>
</dbReference>
<keyword evidence="12" id="KW-0505">Motor protein</keyword>
<evidence type="ECO:0000259" key="18">
    <source>
        <dbReference type="Pfam" id="PF08393"/>
    </source>
</evidence>
<dbReference type="Pfam" id="PF12781">
    <property type="entry name" value="AAA_9"/>
    <property type="match status" value="1"/>
</dbReference>
<dbReference type="GO" id="GO:0003341">
    <property type="term" value="P:cilium movement"/>
    <property type="evidence" value="ECO:0007669"/>
    <property type="project" value="UniProtKB-ARBA"/>
</dbReference>
<dbReference type="Gene3D" id="1.20.1270.280">
    <property type="match status" value="1"/>
</dbReference>
<dbReference type="FunFam" id="3.40.50.300:FF:001145">
    <property type="entry name" value="Putative dynein heavy chain"/>
    <property type="match status" value="1"/>
</dbReference>
<evidence type="ECO:0000256" key="11">
    <source>
        <dbReference type="ARBA" id="ARBA00023069"/>
    </source>
</evidence>
<accession>Q22F12</accession>
<dbReference type="eggNOG" id="KOG3595">
    <property type="taxonomic scope" value="Eukaryota"/>
</dbReference>
<dbReference type="FunFam" id="1.10.8.720:FF:000001">
    <property type="entry name" value="dynein heavy chain 7, axonemal"/>
    <property type="match status" value="1"/>
</dbReference>
<dbReference type="InterPro" id="IPR041228">
    <property type="entry name" value="Dynein_C"/>
</dbReference>
<dbReference type="FunFam" id="1.20.1270.280:FF:000001">
    <property type="entry name" value="dynein heavy chain 7, axonemal"/>
    <property type="match status" value="1"/>
</dbReference>
<feature type="domain" description="Dynein heavy chain C-terminal" evidence="26">
    <location>
        <begin position="3838"/>
        <end position="4141"/>
    </location>
</feature>
<dbReference type="Pfam" id="PF12774">
    <property type="entry name" value="AAA_6"/>
    <property type="match status" value="1"/>
</dbReference>
<dbReference type="Gene3D" id="1.20.58.1120">
    <property type="match status" value="1"/>
</dbReference>
<keyword evidence="28" id="KW-1185">Reference proteome</keyword>
<evidence type="ECO:0000313" key="28">
    <source>
        <dbReference type="Proteomes" id="UP000009168"/>
    </source>
</evidence>
<keyword evidence="5" id="KW-0493">Microtubule</keyword>
<dbReference type="Pfam" id="PF17852">
    <property type="entry name" value="Dynein_AAA_lid"/>
    <property type="match status" value="1"/>
</dbReference>
<dbReference type="Gene3D" id="1.10.8.710">
    <property type="match status" value="1"/>
</dbReference>
<dbReference type="FunFam" id="3.20.180.20:FF:000003">
    <property type="entry name" value="Dynein heavy chain 12, axonemal"/>
    <property type="match status" value="1"/>
</dbReference>
<dbReference type="InParanoid" id="Q22F12"/>
<evidence type="ECO:0000259" key="21">
    <source>
        <dbReference type="Pfam" id="PF12780"/>
    </source>
</evidence>
<dbReference type="STRING" id="312017.Q22F12"/>
<dbReference type="Gene3D" id="1.10.287.2620">
    <property type="match status" value="1"/>
</dbReference>